<evidence type="ECO:0000256" key="4">
    <source>
        <dbReference type="ARBA" id="ARBA00023125"/>
    </source>
</evidence>
<evidence type="ECO:0000256" key="3">
    <source>
        <dbReference type="ARBA" id="ARBA00023029"/>
    </source>
</evidence>
<dbReference type="InterPro" id="IPR013760">
    <property type="entry name" value="Topo_IIA-like_dom_sf"/>
</dbReference>
<keyword evidence="6 7" id="KW-0413">Isomerase</keyword>
<feature type="domain" description="Topo IIA-type catalytic" evidence="9">
    <location>
        <begin position="41"/>
        <end position="527"/>
    </location>
</feature>
<dbReference type="InterPro" id="IPR013757">
    <property type="entry name" value="Topo_IIA_A_a_sf"/>
</dbReference>
<dbReference type="Gene3D" id="3.30.1360.40">
    <property type="match status" value="1"/>
</dbReference>
<dbReference type="SUPFAM" id="SSF56719">
    <property type="entry name" value="Type II DNA topoisomerase"/>
    <property type="match status" value="1"/>
</dbReference>
<comment type="subunit">
    <text evidence="7">Heterotetramer composed of ParC and ParE.</text>
</comment>
<dbReference type="InterPro" id="IPR005742">
    <property type="entry name" value="TopoIV_A_Gneg"/>
</dbReference>
<evidence type="ECO:0000256" key="2">
    <source>
        <dbReference type="ARBA" id="ARBA00022475"/>
    </source>
</evidence>
<dbReference type="CDD" id="cd00187">
    <property type="entry name" value="TOP4c"/>
    <property type="match status" value="1"/>
</dbReference>
<comment type="subcellular location">
    <subcellularLocation>
        <location evidence="7">Cell membrane</location>
        <topology evidence="7">Peripheral membrane protein</topology>
    </subcellularLocation>
</comment>
<dbReference type="SMART" id="SM00434">
    <property type="entry name" value="TOP4c"/>
    <property type="match status" value="1"/>
</dbReference>
<dbReference type="InterPro" id="IPR050220">
    <property type="entry name" value="Type_II_DNA_Topoisomerases"/>
</dbReference>
<protein>
    <recommendedName>
        <fullName evidence="7">DNA topoisomerase 4 subunit A</fullName>
        <ecNumber evidence="7">5.6.2.2</ecNumber>
    </recommendedName>
    <alternativeName>
        <fullName evidence="7">Topoisomerase IV subunit A</fullName>
    </alternativeName>
</protein>
<keyword evidence="11" id="KW-1185">Reference proteome</keyword>
<dbReference type="Pfam" id="PF03989">
    <property type="entry name" value="DNA_gyraseA_C"/>
    <property type="match status" value="3"/>
</dbReference>
<dbReference type="SUPFAM" id="SSF101904">
    <property type="entry name" value="GyrA/ParC C-terminal domain-like"/>
    <property type="match status" value="1"/>
</dbReference>
<dbReference type="Proteomes" id="UP001424441">
    <property type="component" value="Unassembled WGS sequence"/>
</dbReference>
<proteinExistence type="inferred from homology"/>
<reference evidence="10 11" key="1">
    <citation type="journal article" date="2019" name="Int. J. Syst. Evol. Microbiol.">
        <title>The Global Catalogue of Microorganisms (GCM) 10K type strain sequencing project: providing services to taxonomists for standard genome sequencing and annotation.</title>
        <authorList>
            <consortium name="The Broad Institute Genomics Platform"/>
            <consortium name="The Broad Institute Genome Sequencing Center for Infectious Disease"/>
            <person name="Wu L."/>
            <person name="Ma J."/>
        </authorList>
    </citation>
    <scope>NUCLEOTIDE SEQUENCE [LARGE SCALE GENOMIC DNA]</scope>
    <source>
        <strain evidence="10 11">JCM 15115</strain>
    </source>
</reference>
<evidence type="ECO:0000313" key="10">
    <source>
        <dbReference type="EMBL" id="GAA0602414.1"/>
    </source>
</evidence>
<comment type="catalytic activity">
    <reaction evidence="1 7 8">
        <text>ATP-dependent breakage, passage and rejoining of double-stranded DNA.</text>
        <dbReference type="EC" id="5.6.2.2"/>
    </reaction>
</comment>
<gene>
    <name evidence="7 10" type="primary">parC</name>
    <name evidence="10" type="ORF">GCM10008943_17280</name>
</gene>
<keyword evidence="4 7" id="KW-0238">DNA-binding</keyword>
<evidence type="ECO:0000256" key="6">
    <source>
        <dbReference type="ARBA" id="ARBA00023235"/>
    </source>
</evidence>
<dbReference type="Gene3D" id="2.120.10.90">
    <property type="entry name" value="DNA gyrase/topoisomerase IV, subunit A, C-terminal"/>
    <property type="match status" value="1"/>
</dbReference>
<sequence length="770" mass="86445">MGKSLIPPGGGDNHIEPVNLKSALEERYLAYALSTIMHRALPDVRDGLKPVHRRIIHAMRLLRLNPDQAYAKCARIVGDVMGKFHPHGDASIYDALVRLAQDFAVRYPLVDGQGNFGNIDGDNAAAMRYTEARMTEVATLLMEGIQENAIDFRPTYNEEDEEPIVLPGAFPNLLANGSSGIAVGMATSIPPHNVAELCSSALYLINHPDASVEDLMTTQEQWEAIKQEAVTDPDALLKTKVRGPDFPTGGVLVETPDNILEAYRTGRGAFRTRAKWEKEEGNRGTWVIVVTEIPYQVQKSRLIEKIAELLIAKKLPLLDDVRDESAEDIRLVLEPKNRTVDPELLMESLFKLTELESRFSLNLNVLSHGKVPNVLSLDGVLREWLEHRKEVLIRRSEYRKAEIERRLEVLGGYLVAYLNLDEVIRIIREEDEPKQELMRTFELSDLQAESILNMRLRSLRKLEEFEIRKEHDGLSKEKKEIEELLASGTKQWKKISSEIKAVREKYGPKTLLGARRTHFAEAPSHDLQDIQQAMIEKEPVTIVVSEKGWLRAMKGHLPDFSTLAFKEGDKLKLAFHAETTDKILFFTTGGKFYTLGANTLPGGRGHGDPIRILVDMENDQDILTAFVHDPSAKLLLSSHLGYGFIIPESDTVANTRKGRQIMNVKAPDEAKICMRVEGDHVAVIGENRKMVVFPMSEIPELTRGKGVRLQRYKDGGVSDIRGFAMDAGLSWQDSAGRTFTRSKEELLEWMGARATAGRVVPKGFPRSGKF</sequence>
<dbReference type="InterPro" id="IPR035516">
    <property type="entry name" value="Gyrase/topoIV_suA_C"/>
</dbReference>
<dbReference type="PANTHER" id="PTHR43493:SF1">
    <property type="entry name" value="DNA TOPOISOMERASE 4 SUBUNIT A"/>
    <property type="match status" value="1"/>
</dbReference>
<dbReference type="PROSITE" id="PS52040">
    <property type="entry name" value="TOPO_IIA"/>
    <property type="match status" value="1"/>
</dbReference>
<evidence type="ECO:0000256" key="5">
    <source>
        <dbReference type="ARBA" id="ARBA00023136"/>
    </source>
</evidence>
<dbReference type="Gene3D" id="3.90.199.10">
    <property type="entry name" value="Topoisomerase II, domain 5"/>
    <property type="match status" value="1"/>
</dbReference>
<keyword evidence="2 7" id="KW-1003">Cell membrane</keyword>
<comment type="similarity">
    <text evidence="7">Belongs to the type II topoisomerase GyrA/ParC subunit family. ParC type 1 subfamily.</text>
</comment>
<dbReference type="HAMAP" id="MF_00936">
    <property type="entry name" value="ParC_type1"/>
    <property type="match status" value="1"/>
</dbReference>
<evidence type="ECO:0000313" key="11">
    <source>
        <dbReference type="Proteomes" id="UP001424441"/>
    </source>
</evidence>
<feature type="site" description="Interaction with DNA" evidence="7">
    <location>
        <position position="87"/>
    </location>
</feature>
<dbReference type="InterPro" id="IPR006691">
    <property type="entry name" value="GyrA/parC_rep"/>
</dbReference>
<comment type="function">
    <text evidence="7">Topoisomerase IV is essential for chromosome segregation. It relaxes supercoiled DNA. Performs the decatenation events required during the replication of a circular DNA molecule.</text>
</comment>
<feature type="active site" description="O-(5'-phospho-DNA)-tyrosine intermediate" evidence="7 8">
    <location>
        <position position="129"/>
    </location>
</feature>
<evidence type="ECO:0000256" key="8">
    <source>
        <dbReference type="PROSITE-ProRule" id="PRU01384"/>
    </source>
</evidence>
<dbReference type="Gene3D" id="1.10.268.10">
    <property type="entry name" value="Topoisomerase, domain 3"/>
    <property type="match status" value="1"/>
</dbReference>
<name>A0ABN1G2B1_9HYPH</name>
<dbReference type="InterPro" id="IPR013758">
    <property type="entry name" value="Topo_IIA_A/C_ab"/>
</dbReference>
<dbReference type="EC" id="5.6.2.2" evidence="7"/>
<keyword evidence="5 7" id="KW-0472">Membrane</keyword>
<dbReference type="PANTHER" id="PTHR43493">
    <property type="entry name" value="DNA GYRASE/TOPOISOMERASE SUBUNIT A"/>
    <property type="match status" value="1"/>
</dbReference>
<dbReference type="InterPro" id="IPR002205">
    <property type="entry name" value="Topo_IIA_dom_A"/>
</dbReference>
<dbReference type="Pfam" id="PF00521">
    <property type="entry name" value="DNA_topoisoIV"/>
    <property type="match status" value="1"/>
</dbReference>
<feature type="site" description="Interaction with DNA" evidence="7">
    <location>
        <position position="85"/>
    </location>
</feature>
<evidence type="ECO:0000256" key="7">
    <source>
        <dbReference type="HAMAP-Rule" id="MF_00936"/>
    </source>
</evidence>
<dbReference type="EMBL" id="BAAADE010000002">
    <property type="protein sequence ID" value="GAA0602414.1"/>
    <property type="molecule type" value="Genomic_DNA"/>
</dbReference>
<evidence type="ECO:0000256" key="1">
    <source>
        <dbReference type="ARBA" id="ARBA00000185"/>
    </source>
</evidence>
<dbReference type="NCBIfam" id="NF004044">
    <property type="entry name" value="PRK05561.1"/>
    <property type="match status" value="1"/>
</dbReference>
<dbReference type="RefSeq" id="WP_343804442.1">
    <property type="nucleotide sequence ID" value="NZ_BAAADE010000002.1"/>
</dbReference>
<accession>A0ABN1G2B1</accession>
<keyword evidence="3 7" id="KW-0799">Topoisomerase</keyword>
<feature type="site" description="Transition state stabilizer" evidence="7">
    <location>
        <position position="128"/>
    </location>
</feature>
<dbReference type="NCBIfam" id="TIGR01062">
    <property type="entry name" value="parC_Gneg"/>
    <property type="match status" value="1"/>
</dbReference>
<organism evidence="10 11">
    <name type="scientific">Paenochrobactrum glaciei</name>
    <dbReference type="NCBI Taxonomy" id="486407"/>
    <lineage>
        <taxon>Bacteria</taxon>
        <taxon>Pseudomonadati</taxon>
        <taxon>Pseudomonadota</taxon>
        <taxon>Alphaproteobacteria</taxon>
        <taxon>Hyphomicrobiales</taxon>
        <taxon>Brucellaceae</taxon>
        <taxon>Paenochrobactrum</taxon>
    </lineage>
</organism>
<evidence type="ECO:0000259" key="9">
    <source>
        <dbReference type="PROSITE" id="PS52040"/>
    </source>
</evidence>
<feature type="site" description="Interaction with DNA" evidence="7">
    <location>
        <position position="49"/>
    </location>
</feature>
<comment type="caution">
    <text evidence="10">The sequence shown here is derived from an EMBL/GenBank/DDBJ whole genome shotgun (WGS) entry which is preliminary data.</text>
</comment>